<evidence type="ECO:0000313" key="2">
    <source>
        <dbReference type="Proteomes" id="UP001151760"/>
    </source>
</evidence>
<gene>
    <name evidence="1" type="ORF">Tco_0956149</name>
</gene>
<comment type="caution">
    <text evidence="1">The sequence shown here is derived from an EMBL/GenBank/DDBJ whole genome shotgun (WGS) entry which is preliminary data.</text>
</comment>
<dbReference type="Proteomes" id="UP001151760">
    <property type="component" value="Unassembled WGS sequence"/>
</dbReference>
<protein>
    <submittedName>
        <fullName evidence="1">Uncharacterized protein</fullName>
    </submittedName>
</protein>
<keyword evidence="2" id="KW-1185">Reference proteome</keyword>
<dbReference type="EMBL" id="BQNB010016066">
    <property type="protein sequence ID" value="GJT47434.1"/>
    <property type="molecule type" value="Genomic_DNA"/>
</dbReference>
<name>A0ABQ5E968_9ASTR</name>
<accession>A0ABQ5E968</accession>
<evidence type="ECO:0000313" key="1">
    <source>
        <dbReference type="EMBL" id="GJT47434.1"/>
    </source>
</evidence>
<reference evidence="1" key="2">
    <citation type="submission" date="2022-01" db="EMBL/GenBank/DDBJ databases">
        <authorList>
            <person name="Yamashiro T."/>
            <person name="Shiraishi A."/>
            <person name="Satake H."/>
            <person name="Nakayama K."/>
        </authorList>
    </citation>
    <scope>NUCLEOTIDE SEQUENCE</scope>
</reference>
<organism evidence="1 2">
    <name type="scientific">Tanacetum coccineum</name>
    <dbReference type="NCBI Taxonomy" id="301880"/>
    <lineage>
        <taxon>Eukaryota</taxon>
        <taxon>Viridiplantae</taxon>
        <taxon>Streptophyta</taxon>
        <taxon>Embryophyta</taxon>
        <taxon>Tracheophyta</taxon>
        <taxon>Spermatophyta</taxon>
        <taxon>Magnoliopsida</taxon>
        <taxon>eudicotyledons</taxon>
        <taxon>Gunneridae</taxon>
        <taxon>Pentapetalae</taxon>
        <taxon>asterids</taxon>
        <taxon>campanulids</taxon>
        <taxon>Asterales</taxon>
        <taxon>Asteraceae</taxon>
        <taxon>Asteroideae</taxon>
        <taxon>Anthemideae</taxon>
        <taxon>Anthemidinae</taxon>
        <taxon>Tanacetum</taxon>
    </lineage>
</organism>
<reference evidence="1" key="1">
    <citation type="journal article" date="2022" name="Int. J. Mol. Sci.">
        <title>Draft Genome of Tanacetum Coccineum: Genomic Comparison of Closely Related Tanacetum-Family Plants.</title>
        <authorList>
            <person name="Yamashiro T."/>
            <person name="Shiraishi A."/>
            <person name="Nakayama K."/>
            <person name="Satake H."/>
        </authorList>
    </citation>
    <scope>NUCLEOTIDE SEQUENCE</scope>
</reference>
<proteinExistence type="predicted"/>
<sequence length="70" mass="8303">MMKMVNHCGDGLMIGQDIWVEEEENMKKMVMMKKIDDLNNEKDEKKWQSMVLEMKIEEIVCSKREIPAIV</sequence>